<dbReference type="InterPro" id="IPR016024">
    <property type="entry name" value="ARM-type_fold"/>
</dbReference>
<keyword evidence="4" id="KW-0158">Chromosome</keyword>
<dbReference type="GO" id="GO:0000779">
    <property type="term" value="C:condensed chromosome, centromeric region"/>
    <property type="evidence" value="ECO:0007669"/>
    <property type="project" value="TreeGrafter"/>
</dbReference>
<dbReference type="Pfam" id="PF12717">
    <property type="entry name" value="Cnd1"/>
    <property type="match status" value="1"/>
</dbReference>
<dbReference type="InterPro" id="IPR026971">
    <property type="entry name" value="CND1/NCAPD3"/>
</dbReference>
<sequence>MKMIVYLITQLSELLERENIERQSLLTGKKKKDSEESISWEESRLKTLHFMYKILQLSLHRVFDPPVAEEDFINCFANAAFRTLENPIMAHVRYKNVRLSVYQILGSLNARFDYSLSCSFNLVQELKLFEHMVSPLAEAVEVFFREYGCRSIVMEVIQEISRLDPKELSRDASATKSYSSFLLEITERLPESVKPSLSLLILHLDGESYMMRKSILNILGEIVMRVLSKEDLDDSSKENRNQFLEYLEDHIHDSNAHVRSSVIAMWSKLCVAKAIPLSRQNSVLKLTLGRLQDKSSNVRKQAVTLLTSLLQCNPYTFSLPIEELESQLSEENKKYEELEAAASKGQDIKKWDDEAIGDPLRDILDDEDFDEDECIRANQASLYTPKVQKALALYLNAQEGFPGDFPAEKEDIYGGIKSLFEDESLGKQRILVAYLKDSVSFGRLMNDSLPCMCQLLASKQVSDILEAIDFFVTAFEFGLLNAMMGVRRMLSLIWSQEAVVKDAVVKAYKRLYIDVGSSSGGSLQVVKNLIALVRGATLGECASLEALVGLLVDSRDIQKDCYTILWQIFTRVMPDTSEETACDALLLIGMIALKEPSVVSSNIPILVEHAFGPRGHKNFRLVTLACKALMKIVPPFKSDSLETPHRFDEDDPLFESLHKIIVQGMPSKERFDYIPMAKAAITVIYDLSEHPDRRMGMIAKELMIGQANNNNDDINEVKRIIFIAGQIAVAQLKHLDISLFCEMKRRNHLREMKQEKKRSGKSKTHSASETPRAGTNDEDDLLGAEGTMLRRNLYGTFARMRLDDSLKTVAALSLAKFMLVSNEFTESHLRLFFTLLEKSKNEKTRANLIIAAGDLSVRFPNTLEPWTPRMYARLRDESSLVRSNALTVLTHLILNDMIKVKGQISDMALCIIDPKDRISTLAKLFFTELARKGNSLYNVLPDIVSRLSSPEVGVPEDDFREIMKFIICLIEKDKHLESLVEKMCHRFRVTNTERQWRDLSYCLASFNFNDKAIRKLGDNFNCYGDKLVKNETKGLIEELEEGLEDHTANERALKAKMGAEEDESKENVAPEEKIEGSPSSERTKDREGLSLISSHNTSTDEDSSKHRSKRRKGPMDSPRPAVSSTKRRKGSNRITSSVDGSSNNDSRNKEDDDDLEVSFNVSRRSVVSEADKKSDGKKGRSSPIIRPRRQSLRNEAKDESSSTKKRPSNLRRGTRKENSSSVALLESSDSSDEDFASSSRSKKLRPAATPSSRSGASNSSTPSSKGSSIIGNRVPVLQLKRIEDIQNQSLAPPSQKKNNQSSSPSSGSLRRSPRTEMSKSRSSTTRSQKRSVSSSSNDHNTSKDSQSPSSSTRSSRRTKLSRKK</sequence>
<dbReference type="Proteomes" id="UP000595437">
    <property type="component" value="Chromosome 21"/>
</dbReference>
<dbReference type="SUPFAM" id="SSF48371">
    <property type="entry name" value="ARM repeat"/>
    <property type="match status" value="1"/>
</dbReference>
<feature type="domain" description="Condensin complex subunit 1 C-terminal" evidence="12">
    <location>
        <begin position="845"/>
        <end position="1003"/>
    </location>
</feature>
<name>A0A7T8JTI9_CALRO</name>
<keyword evidence="15" id="KW-1185">Reference proteome</keyword>
<dbReference type="EMBL" id="CP045910">
    <property type="protein sequence ID" value="QQP31694.1"/>
    <property type="molecule type" value="Genomic_DNA"/>
</dbReference>
<dbReference type="GO" id="GO:0010032">
    <property type="term" value="P:meiotic chromosome condensation"/>
    <property type="evidence" value="ECO:0007669"/>
    <property type="project" value="TreeGrafter"/>
</dbReference>
<feature type="domain" description="Condensin complex subunit 1 N-terminal" evidence="13">
    <location>
        <begin position="1"/>
        <end position="116"/>
    </location>
</feature>
<keyword evidence="9 10" id="KW-0131">Cell cycle</keyword>
<evidence type="ECO:0000259" key="12">
    <source>
        <dbReference type="Pfam" id="PF12717"/>
    </source>
</evidence>
<evidence type="ECO:0000256" key="7">
    <source>
        <dbReference type="ARBA" id="ARBA00023067"/>
    </source>
</evidence>
<reference evidence="15" key="1">
    <citation type="submission" date="2021-01" db="EMBL/GenBank/DDBJ databases">
        <title>Caligus Genome Assembly.</title>
        <authorList>
            <person name="Gallardo-Escarate C."/>
        </authorList>
    </citation>
    <scope>NUCLEOTIDE SEQUENCE [LARGE SCALE GENOMIC DNA]</scope>
</reference>
<feature type="compositionally biased region" description="Basic and acidic residues" evidence="11">
    <location>
        <begin position="1169"/>
        <end position="1178"/>
    </location>
</feature>
<dbReference type="GO" id="GO:0000796">
    <property type="term" value="C:condensin complex"/>
    <property type="evidence" value="ECO:0007669"/>
    <property type="project" value="TreeGrafter"/>
</dbReference>
<proteinExistence type="inferred from homology"/>
<dbReference type="GO" id="GO:0051301">
    <property type="term" value="P:cell division"/>
    <property type="evidence" value="ECO:0007669"/>
    <property type="project" value="UniProtKB-KW"/>
</dbReference>
<keyword evidence="7 10" id="KW-0226">DNA condensation</keyword>
<feature type="region of interest" description="Disordered" evidence="11">
    <location>
        <begin position="750"/>
        <end position="781"/>
    </location>
</feature>
<dbReference type="PIRSF" id="PIRSF017127">
    <property type="entry name" value="Condensin_D2"/>
    <property type="match status" value="1"/>
</dbReference>
<dbReference type="GO" id="GO:0005634">
    <property type="term" value="C:nucleus"/>
    <property type="evidence" value="ECO:0007669"/>
    <property type="project" value="UniProtKB-SubCell"/>
</dbReference>
<evidence type="ECO:0000256" key="6">
    <source>
        <dbReference type="ARBA" id="ARBA00022776"/>
    </source>
</evidence>
<evidence type="ECO:0000256" key="2">
    <source>
        <dbReference type="ARBA" id="ARBA00004286"/>
    </source>
</evidence>
<feature type="compositionally biased region" description="Basic residues" evidence="11">
    <location>
        <begin position="1203"/>
        <end position="1214"/>
    </location>
</feature>
<evidence type="ECO:0000256" key="8">
    <source>
        <dbReference type="ARBA" id="ARBA00023242"/>
    </source>
</evidence>
<dbReference type="PANTHER" id="PTHR14222">
    <property type="entry name" value="CONDENSIN"/>
    <property type="match status" value="1"/>
</dbReference>
<feature type="compositionally biased region" description="Basic and acidic residues" evidence="11">
    <location>
        <begin position="1055"/>
        <end position="1088"/>
    </location>
</feature>
<dbReference type="GO" id="GO:0042393">
    <property type="term" value="F:histone binding"/>
    <property type="evidence" value="ECO:0007669"/>
    <property type="project" value="TreeGrafter"/>
</dbReference>
<dbReference type="OrthoDB" id="436262at2759"/>
<keyword evidence="6 10" id="KW-0498">Mitosis</keyword>
<evidence type="ECO:0000256" key="4">
    <source>
        <dbReference type="ARBA" id="ARBA00022454"/>
    </source>
</evidence>
<feature type="compositionally biased region" description="Low complexity" evidence="11">
    <location>
        <begin position="1248"/>
        <end position="1268"/>
    </location>
</feature>
<keyword evidence="8" id="KW-0539">Nucleus</keyword>
<evidence type="ECO:0000313" key="15">
    <source>
        <dbReference type="Proteomes" id="UP000595437"/>
    </source>
</evidence>
<feature type="compositionally biased region" description="Low complexity" evidence="11">
    <location>
        <begin position="1320"/>
        <end position="1353"/>
    </location>
</feature>
<dbReference type="Gene3D" id="1.25.10.10">
    <property type="entry name" value="Leucine-rich Repeat Variant"/>
    <property type="match status" value="2"/>
</dbReference>
<keyword evidence="5 10" id="KW-0132">Cell division</keyword>
<organism evidence="14 15">
    <name type="scientific">Caligus rogercresseyi</name>
    <name type="common">Sea louse</name>
    <dbReference type="NCBI Taxonomy" id="217165"/>
    <lineage>
        <taxon>Eukaryota</taxon>
        <taxon>Metazoa</taxon>
        <taxon>Ecdysozoa</taxon>
        <taxon>Arthropoda</taxon>
        <taxon>Crustacea</taxon>
        <taxon>Multicrustacea</taxon>
        <taxon>Hexanauplia</taxon>
        <taxon>Copepoda</taxon>
        <taxon>Siphonostomatoida</taxon>
        <taxon>Caligidae</taxon>
        <taxon>Caligus</taxon>
    </lineage>
</organism>
<evidence type="ECO:0000259" key="13">
    <source>
        <dbReference type="Pfam" id="PF12922"/>
    </source>
</evidence>
<comment type="similarity">
    <text evidence="3 10">Belongs to the CND1 (condensin subunit 1) family.</text>
</comment>
<feature type="compositionally biased region" description="Low complexity" evidence="11">
    <location>
        <begin position="1292"/>
        <end position="1310"/>
    </location>
</feature>
<evidence type="ECO:0000256" key="1">
    <source>
        <dbReference type="ARBA" id="ARBA00004123"/>
    </source>
</evidence>
<dbReference type="PANTHER" id="PTHR14222:SF2">
    <property type="entry name" value="CONDENSIN COMPLEX SUBUNIT 1"/>
    <property type="match status" value="1"/>
</dbReference>
<dbReference type="InterPro" id="IPR024324">
    <property type="entry name" value="Condensin_cplx_su1_N"/>
</dbReference>
<evidence type="ECO:0000256" key="9">
    <source>
        <dbReference type="ARBA" id="ARBA00023306"/>
    </source>
</evidence>
<comment type="function">
    <text evidence="10">Regulatory subunit of the condensin complex, a complex required for conversion of interphase chromatin into mitotic-like condense chromosomes. The condensin complex probably introduces positive supercoils into relaxed DNA in the presence of type I topoisomerases and converts nicked DNA into positive knotted forms in the presence of type II topoisomerases.</text>
</comment>
<feature type="compositionally biased region" description="Basic residues" evidence="11">
    <location>
        <begin position="755"/>
        <end position="764"/>
    </location>
</feature>
<dbReference type="Pfam" id="PF20168">
    <property type="entry name" value="PDS5"/>
    <property type="match status" value="1"/>
</dbReference>
<evidence type="ECO:0000313" key="14">
    <source>
        <dbReference type="EMBL" id="QQP31694.1"/>
    </source>
</evidence>
<feature type="compositionally biased region" description="Basic residues" evidence="11">
    <location>
        <begin position="1354"/>
        <end position="1364"/>
    </location>
</feature>
<feature type="compositionally biased region" description="Low complexity" evidence="11">
    <location>
        <begin position="1219"/>
        <end position="1228"/>
    </location>
</feature>
<dbReference type="GO" id="GO:0007076">
    <property type="term" value="P:mitotic chromosome condensation"/>
    <property type="evidence" value="ECO:0007669"/>
    <property type="project" value="InterPro"/>
</dbReference>
<evidence type="ECO:0000256" key="5">
    <source>
        <dbReference type="ARBA" id="ARBA00022618"/>
    </source>
</evidence>
<dbReference type="Pfam" id="PF12922">
    <property type="entry name" value="Cnd1_N"/>
    <property type="match status" value="1"/>
</dbReference>
<accession>A0A7T8JTI9</accession>
<feature type="compositionally biased region" description="Polar residues" evidence="11">
    <location>
        <begin position="1132"/>
        <end position="1145"/>
    </location>
</feature>
<dbReference type="InterPro" id="IPR032682">
    <property type="entry name" value="Cnd1_C"/>
</dbReference>
<comment type="subcellular location">
    <subcellularLocation>
        <location evidence="2">Chromosome</location>
    </subcellularLocation>
    <subcellularLocation>
        <location evidence="1">Nucleus</location>
    </subcellularLocation>
</comment>
<evidence type="ECO:0000256" key="11">
    <source>
        <dbReference type="SAM" id="MobiDB-lite"/>
    </source>
</evidence>
<evidence type="ECO:0000256" key="10">
    <source>
        <dbReference type="PIRNR" id="PIRNR017127"/>
    </source>
</evidence>
<dbReference type="InterPro" id="IPR007673">
    <property type="entry name" value="Condensin_cplx_su1"/>
</dbReference>
<protein>
    <recommendedName>
        <fullName evidence="10">Condensin complex subunit 1</fullName>
    </recommendedName>
</protein>
<dbReference type="InterPro" id="IPR011989">
    <property type="entry name" value="ARM-like"/>
</dbReference>
<feature type="region of interest" description="Disordered" evidence="11">
    <location>
        <begin position="1055"/>
        <end position="1364"/>
    </location>
</feature>
<evidence type="ECO:0000256" key="3">
    <source>
        <dbReference type="ARBA" id="ARBA00009606"/>
    </source>
</evidence>
<feature type="compositionally biased region" description="Basic and acidic residues" evidence="11">
    <location>
        <begin position="1192"/>
        <end position="1202"/>
    </location>
</feature>
<feature type="compositionally biased region" description="Low complexity" evidence="11">
    <location>
        <begin position="1157"/>
        <end position="1168"/>
    </location>
</feature>
<gene>
    <name evidence="14" type="ORF">FKW44_025374</name>
</gene>